<dbReference type="Proteomes" id="UP000605846">
    <property type="component" value="Unassembled WGS sequence"/>
</dbReference>
<dbReference type="EMBL" id="JABAYA010000192">
    <property type="protein sequence ID" value="KAF7722494.1"/>
    <property type="molecule type" value="Genomic_DNA"/>
</dbReference>
<comment type="caution">
    <text evidence="2">The sequence shown here is derived from an EMBL/GenBank/DDBJ whole genome shotgun (WGS) entry which is preliminary data.</text>
</comment>
<gene>
    <name evidence="2" type="ORF">EC973_003086</name>
</gene>
<protein>
    <submittedName>
        <fullName evidence="2">Uncharacterized protein</fullName>
    </submittedName>
</protein>
<evidence type="ECO:0000256" key="1">
    <source>
        <dbReference type="SAM" id="MobiDB-lite"/>
    </source>
</evidence>
<accession>A0A8H7BM42</accession>
<proteinExistence type="predicted"/>
<feature type="region of interest" description="Disordered" evidence="1">
    <location>
        <begin position="1"/>
        <end position="26"/>
    </location>
</feature>
<reference evidence="2" key="1">
    <citation type="submission" date="2020-01" db="EMBL/GenBank/DDBJ databases">
        <title>Genome Sequencing of Three Apophysomyces-Like Fungal Strains Confirms a Novel Fungal Genus in the Mucoromycota with divergent Burkholderia-like Endosymbiotic Bacteria.</title>
        <authorList>
            <person name="Stajich J.E."/>
            <person name="Macias A.M."/>
            <person name="Carter-House D."/>
            <person name="Lovett B."/>
            <person name="Kasson L.R."/>
            <person name="Berry K."/>
            <person name="Grigoriev I."/>
            <person name="Chang Y."/>
            <person name="Spatafora J."/>
            <person name="Kasson M.T."/>
        </authorList>
    </citation>
    <scope>NUCLEOTIDE SEQUENCE</scope>
    <source>
        <strain evidence="2">NRRL A-21654</strain>
    </source>
</reference>
<evidence type="ECO:0000313" key="3">
    <source>
        <dbReference type="Proteomes" id="UP000605846"/>
    </source>
</evidence>
<keyword evidence="3" id="KW-1185">Reference proteome</keyword>
<evidence type="ECO:0000313" key="2">
    <source>
        <dbReference type="EMBL" id="KAF7722494.1"/>
    </source>
</evidence>
<sequence length="67" mass="7897">DAHTRQDLFELDPVHGGERLQPDRVARIPYTTRSSRSYKQKEDLDLHTVMCQLGEPQMCFYDQLRGF</sequence>
<dbReference type="AlphaFoldDB" id="A0A8H7BM42"/>
<feature type="non-terminal residue" evidence="2">
    <location>
        <position position="1"/>
    </location>
</feature>
<organism evidence="2 3">
    <name type="scientific">Apophysomyces ossiformis</name>
    <dbReference type="NCBI Taxonomy" id="679940"/>
    <lineage>
        <taxon>Eukaryota</taxon>
        <taxon>Fungi</taxon>
        <taxon>Fungi incertae sedis</taxon>
        <taxon>Mucoromycota</taxon>
        <taxon>Mucoromycotina</taxon>
        <taxon>Mucoromycetes</taxon>
        <taxon>Mucorales</taxon>
        <taxon>Mucorineae</taxon>
        <taxon>Mucoraceae</taxon>
        <taxon>Apophysomyces</taxon>
    </lineage>
</organism>
<name>A0A8H7BM42_9FUNG</name>